<feature type="compositionally biased region" description="Low complexity" evidence="1">
    <location>
        <begin position="101"/>
        <end position="120"/>
    </location>
</feature>
<feature type="region of interest" description="Disordered" evidence="1">
    <location>
        <begin position="101"/>
        <end position="149"/>
    </location>
</feature>
<name>A0A644ZCZ3_9ZZZZ</name>
<comment type="caution">
    <text evidence="2">The sequence shown here is derived from an EMBL/GenBank/DDBJ whole genome shotgun (WGS) entry which is preliminary data.</text>
</comment>
<reference evidence="2" key="1">
    <citation type="submission" date="2019-08" db="EMBL/GenBank/DDBJ databases">
        <authorList>
            <person name="Kucharzyk K."/>
            <person name="Murdoch R.W."/>
            <person name="Higgins S."/>
            <person name="Loffler F."/>
        </authorList>
    </citation>
    <scope>NUCLEOTIDE SEQUENCE</scope>
</reference>
<evidence type="ECO:0000313" key="2">
    <source>
        <dbReference type="EMBL" id="MPM38557.1"/>
    </source>
</evidence>
<organism evidence="2">
    <name type="scientific">bioreactor metagenome</name>
    <dbReference type="NCBI Taxonomy" id="1076179"/>
    <lineage>
        <taxon>unclassified sequences</taxon>
        <taxon>metagenomes</taxon>
        <taxon>ecological metagenomes</taxon>
    </lineage>
</organism>
<proteinExistence type="predicted"/>
<accession>A0A644ZCZ3</accession>
<protein>
    <submittedName>
        <fullName evidence="2">Uncharacterized protein</fullName>
    </submittedName>
</protein>
<dbReference type="AlphaFoldDB" id="A0A644ZCZ3"/>
<dbReference type="EMBL" id="VSSQ01008324">
    <property type="protein sequence ID" value="MPM38557.1"/>
    <property type="molecule type" value="Genomic_DNA"/>
</dbReference>
<gene>
    <name evidence="2" type="ORF">SDC9_85186</name>
</gene>
<sequence>MIAAISRIRGDEAVVEDVIFDDGKLRAKLPRETQRVVKFKTRLKGRLDIIGAHLSAALERHIEEIGGIRAAREGQRCARVFLEKIIKFHYETLLLHPSIASTPQSSMSRPSRSSSREGPSANIPPSLSSIERSQTSSAKARSWVAMSLT</sequence>
<evidence type="ECO:0000256" key="1">
    <source>
        <dbReference type="SAM" id="MobiDB-lite"/>
    </source>
</evidence>
<feature type="compositionally biased region" description="Polar residues" evidence="1">
    <location>
        <begin position="123"/>
        <end position="139"/>
    </location>
</feature>